<organism evidence="1 2">
    <name type="scientific">Araneus ventricosus</name>
    <name type="common">Orbweaver spider</name>
    <name type="synonym">Epeira ventricosa</name>
    <dbReference type="NCBI Taxonomy" id="182803"/>
    <lineage>
        <taxon>Eukaryota</taxon>
        <taxon>Metazoa</taxon>
        <taxon>Ecdysozoa</taxon>
        <taxon>Arthropoda</taxon>
        <taxon>Chelicerata</taxon>
        <taxon>Arachnida</taxon>
        <taxon>Araneae</taxon>
        <taxon>Araneomorphae</taxon>
        <taxon>Entelegynae</taxon>
        <taxon>Araneoidea</taxon>
        <taxon>Araneidae</taxon>
        <taxon>Araneus</taxon>
    </lineage>
</organism>
<evidence type="ECO:0000313" key="1">
    <source>
        <dbReference type="EMBL" id="GBM17962.1"/>
    </source>
</evidence>
<dbReference type="Proteomes" id="UP000499080">
    <property type="component" value="Unassembled WGS sequence"/>
</dbReference>
<name>A0A4Y2DMD5_ARAVE</name>
<dbReference type="EMBL" id="BGPR01000396">
    <property type="protein sequence ID" value="GBM17962.1"/>
    <property type="molecule type" value="Genomic_DNA"/>
</dbReference>
<dbReference type="AlphaFoldDB" id="A0A4Y2DMD5"/>
<gene>
    <name evidence="1" type="ORF">AVEN_111107_1</name>
</gene>
<dbReference type="GO" id="GO:0003676">
    <property type="term" value="F:nucleic acid binding"/>
    <property type="evidence" value="ECO:0007669"/>
    <property type="project" value="InterPro"/>
</dbReference>
<evidence type="ECO:0000313" key="2">
    <source>
        <dbReference type="Proteomes" id="UP000499080"/>
    </source>
</evidence>
<dbReference type="InterPro" id="IPR036397">
    <property type="entry name" value="RNaseH_sf"/>
</dbReference>
<evidence type="ECO:0008006" key="3">
    <source>
        <dbReference type="Google" id="ProtNLM"/>
    </source>
</evidence>
<proteinExistence type="predicted"/>
<keyword evidence="2" id="KW-1185">Reference proteome</keyword>
<reference evidence="1 2" key="1">
    <citation type="journal article" date="2019" name="Sci. Rep.">
        <title>Orb-weaving spider Araneus ventricosus genome elucidates the spidroin gene catalogue.</title>
        <authorList>
            <person name="Kono N."/>
            <person name="Nakamura H."/>
            <person name="Ohtoshi R."/>
            <person name="Moran D.A.P."/>
            <person name="Shinohara A."/>
            <person name="Yoshida Y."/>
            <person name="Fujiwara M."/>
            <person name="Mori M."/>
            <person name="Tomita M."/>
            <person name="Arakawa K."/>
        </authorList>
    </citation>
    <scope>NUCLEOTIDE SEQUENCE [LARGE SCALE GENOMIC DNA]</scope>
</reference>
<sequence length="92" mass="10459">MWIGQRLTTLSSFSIHDIILPHVHNFCGTIGNCLIVVDNNARCHSVALVHNFLKVKGYIEWSGLLTYPSLIPTEHVWNAFERRVAERNSQTA</sequence>
<dbReference type="Gene3D" id="3.30.420.10">
    <property type="entry name" value="Ribonuclease H-like superfamily/Ribonuclease H"/>
    <property type="match status" value="1"/>
</dbReference>
<comment type="caution">
    <text evidence="1">The sequence shown here is derived from an EMBL/GenBank/DDBJ whole genome shotgun (WGS) entry which is preliminary data.</text>
</comment>
<protein>
    <recommendedName>
        <fullName evidence="3">Tc1-like transposase DDE domain-containing protein</fullName>
    </recommendedName>
</protein>
<accession>A0A4Y2DMD5</accession>